<dbReference type="Gene3D" id="3.20.20.70">
    <property type="entry name" value="Aldolase class I"/>
    <property type="match status" value="1"/>
</dbReference>
<dbReference type="SUPFAM" id="SSF51569">
    <property type="entry name" value="Aldolase"/>
    <property type="match status" value="1"/>
</dbReference>
<keyword evidence="3 6" id="KW-0456">Lyase</keyword>
<comment type="function">
    <text evidence="6">Catalyzes a reversible aldol reaction between acetaldehyde and D-glyceraldehyde 3-phosphate to generate 2-deoxy-D-ribose 5-phosphate.</text>
</comment>
<dbReference type="UniPathway" id="UPA00002">
    <property type="reaction ID" value="UER00468"/>
</dbReference>
<name>A0A6A7K679_9FIRM</name>
<sequence length="246" mass="26281">MKQFNGDLKQIGRMIDVSAVRTDVTLSEIDQLVEVAKKYNCICTFAMPCFTKYLVDKLIDSPNTMVGGVVGFPSGADTSSIKVLTAKEMIATGCKELDMVINVGALKSGKFNIVKDDIKAVVDAAEGIPVKSILEVGYLTDDEIAKGSEIAVEAGVTFVKTGTGWAPKPTTVETIKLIKSVIGDSTQIKAAGGVRDLDTLLKMIDAGCSRFGIGIRSAITIFQEAYNPSTIVISDTIENLNPNDTY</sequence>
<accession>A0A6A7K679</accession>
<dbReference type="HAMAP" id="MF_00114">
    <property type="entry name" value="DeoC_type1"/>
    <property type="match status" value="1"/>
</dbReference>
<evidence type="ECO:0000256" key="4">
    <source>
        <dbReference type="ARBA" id="ARBA00023270"/>
    </source>
</evidence>
<dbReference type="NCBIfam" id="TIGR00126">
    <property type="entry name" value="deoC"/>
    <property type="match status" value="1"/>
</dbReference>
<dbReference type="SMART" id="SM01133">
    <property type="entry name" value="DeoC"/>
    <property type="match status" value="1"/>
</dbReference>
<keyword evidence="4 6" id="KW-0704">Schiff base</keyword>
<dbReference type="GO" id="GO:0016052">
    <property type="term" value="P:carbohydrate catabolic process"/>
    <property type="evidence" value="ECO:0007669"/>
    <property type="project" value="TreeGrafter"/>
</dbReference>
<reference evidence="7 8" key="1">
    <citation type="submission" date="2019-10" db="EMBL/GenBank/DDBJ databases">
        <title>Alkalibaculum tamaniensis sp.nov., a new alkaliphilic acetogen, isolated on methoxylated aromatics from a mud volcano.</title>
        <authorList>
            <person name="Khomyakova M.A."/>
            <person name="Merkel A.Y."/>
            <person name="Bonch-Osmolovskaya E.A."/>
            <person name="Slobodkin A.I."/>
        </authorList>
    </citation>
    <scope>NUCLEOTIDE SEQUENCE [LARGE SCALE GENOMIC DNA]</scope>
    <source>
        <strain evidence="7 8">M08DMB</strain>
    </source>
</reference>
<evidence type="ECO:0000256" key="5">
    <source>
        <dbReference type="ARBA" id="ARBA00048791"/>
    </source>
</evidence>
<dbReference type="GO" id="GO:0004139">
    <property type="term" value="F:deoxyribose-phosphate aldolase activity"/>
    <property type="evidence" value="ECO:0007669"/>
    <property type="project" value="UniProtKB-UniRule"/>
</dbReference>
<dbReference type="Proteomes" id="UP000440004">
    <property type="component" value="Unassembled WGS sequence"/>
</dbReference>
<dbReference type="PANTHER" id="PTHR10889:SF1">
    <property type="entry name" value="DEOXYRIBOSE-PHOSPHATE ALDOLASE"/>
    <property type="match status" value="1"/>
</dbReference>
<comment type="subcellular location">
    <subcellularLocation>
        <location evidence="6">Cytoplasm</location>
    </subcellularLocation>
</comment>
<dbReference type="GO" id="GO:0006018">
    <property type="term" value="P:2-deoxyribose 1-phosphate catabolic process"/>
    <property type="evidence" value="ECO:0007669"/>
    <property type="project" value="UniProtKB-UniRule"/>
</dbReference>
<protein>
    <recommendedName>
        <fullName evidence="6">Deoxyribose-phosphate aldolase</fullName>
        <shortName evidence="6">DERA</shortName>
        <ecNumber evidence="6">4.1.2.4</ecNumber>
    </recommendedName>
    <alternativeName>
        <fullName evidence="6">2-deoxy-D-ribose 5-phosphate aldolase</fullName>
    </alternativeName>
    <alternativeName>
        <fullName evidence="6">Phosphodeoxyriboaldolase</fullName>
        <shortName evidence="6">Deoxyriboaldolase</shortName>
    </alternativeName>
</protein>
<keyword evidence="2 6" id="KW-0963">Cytoplasm</keyword>
<comment type="catalytic activity">
    <reaction evidence="5 6">
        <text>2-deoxy-D-ribose 5-phosphate = D-glyceraldehyde 3-phosphate + acetaldehyde</text>
        <dbReference type="Rhea" id="RHEA:12821"/>
        <dbReference type="ChEBI" id="CHEBI:15343"/>
        <dbReference type="ChEBI" id="CHEBI:59776"/>
        <dbReference type="ChEBI" id="CHEBI:62877"/>
        <dbReference type="EC" id="4.1.2.4"/>
    </reaction>
</comment>
<gene>
    <name evidence="6 7" type="primary">deoC</name>
    <name evidence="7" type="ORF">GC105_02495</name>
</gene>
<comment type="similarity">
    <text evidence="1 6">Belongs to the DeoC/FbaB aldolase family. DeoC type 1 subfamily.</text>
</comment>
<dbReference type="PIRSF" id="PIRSF001357">
    <property type="entry name" value="DeoC"/>
    <property type="match status" value="1"/>
</dbReference>
<evidence type="ECO:0000256" key="2">
    <source>
        <dbReference type="ARBA" id="ARBA00022490"/>
    </source>
</evidence>
<dbReference type="CDD" id="cd00959">
    <property type="entry name" value="DeoC"/>
    <property type="match status" value="1"/>
</dbReference>
<dbReference type="GO" id="GO:0009264">
    <property type="term" value="P:deoxyribonucleotide catabolic process"/>
    <property type="evidence" value="ECO:0007669"/>
    <property type="project" value="UniProtKB-UniRule"/>
</dbReference>
<feature type="active site" description="Proton donor/acceptor" evidence="6">
    <location>
        <position position="98"/>
    </location>
</feature>
<evidence type="ECO:0000313" key="7">
    <source>
        <dbReference type="EMBL" id="MPW24663.1"/>
    </source>
</evidence>
<evidence type="ECO:0000256" key="3">
    <source>
        <dbReference type="ARBA" id="ARBA00023239"/>
    </source>
</evidence>
<dbReference type="RefSeq" id="WP_152801358.1">
    <property type="nucleotide sequence ID" value="NZ_WHNX01000003.1"/>
</dbReference>
<comment type="pathway">
    <text evidence="6">Carbohydrate degradation; 2-deoxy-D-ribose 1-phosphate degradation; D-glyceraldehyde 3-phosphate and acetaldehyde from 2-deoxy-alpha-D-ribose 1-phosphate: step 2/2.</text>
</comment>
<dbReference type="AlphaFoldDB" id="A0A6A7K679"/>
<feature type="active site" description="Schiff-base intermediate with acetaldehyde" evidence="6">
    <location>
        <position position="160"/>
    </location>
</feature>
<evidence type="ECO:0000256" key="6">
    <source>
        <dbReference type="HAMAP-Rule" id="MF_00114"/>
    </source>
</evidence>
<proteinExistence type="inferred from homology"/>
<dbReference type="InterPro" id="IPR013785">
    <property type="entry name" value="Aldolase_TIM"/>
</dbReference>
<dbReference type="InterPro" id="IPR011343">
    <property type="entry name" value="DeoC"/>
</dbReference>
<comment type="caution">
    <text evidence="7">The sequence shown here is derived from an EMBL/GenBank/DDBJ whole genome shotgun (WGS) entry which is preliminary data.</text>
</comment>
<organism evidence="7 8">
    <name type="scientific">Alkalibaculum sporogenes</name>
    <dbReference type="NCBI Taxonomy" id="2655001"/>
    <lineage>
        <taxon>Bacteria</taxon>
        <taxon>Bacillati</taxon>
        <taxon>Bacillota</taxon>
        <taxon>Clostridia</taxon>
        <taxon>Eubacteriales</taxon>
        <taxon>Eubacteriaceae</taxon>
        <taxon>Alkalibaculum</taxon>
    </lineage>
</organism>
<dbReference type="EMBL" id="WHNX01000003">
    <property type="protein sequence ID" value="MPW24663.1"/>
    <property type="molecule type" value="Genomic_DNA"/>
</dbReference>
<evidence type="ECO:0000313" key="8">
    <source>
        <dbReference type="Proteomes" id="UP000440004"/>
    </source>
</evidence>
<dbReference type="InterPro" id="IPR028581">
    <property type="entry name" value="DeoC_typeI"/>
</dbReference>
<keyword evidence="8" id="KW-1185">Reference proteome</keyword>
<dbReference type="InterPro" id="IPR002915">
    <property type="entry name" value="DeoC/FbaB/LacD_aldolase"/>
</dbReference>
<evidence type="ECO:0000256" key="1">
    <source>
        <dbReference type="ARBA" id="ARBA00010936"/>
    </source>
</evidence>
<dbReference type="Pfam" id="PF01791">
    <property type="entry name" value="DeoC"/>
    <property type="match status" value="1"/>
</dbReference>
<dbReference type="EC" id="4.1.2.4" evidence="6"/>
<feature type="active site" description="Proton donor/acceptor" evidence="6">
    <location>
        <position position="189"/>
    </location>
</feature>
<dbReference type="PANTHER" id="PTHR10889">
    <property type="entry name" value="DEOXYRIBOSE-PHOSPHATE ALDOLASE"/>
    <property type="match status" value="1"/>
</dbReference>
<dbReference type="GO" id="GO:0005737">
    <property type="term" value="C:cytoplasm"/>
    <property type="evidence" value="ECO:0007669"/>
    <property type="project" value="UniProtKB-SubCell"/>
</dbReference>